<reference evidence="1 2" key="1">
    <citation type="submission" date="2024-09" db="EMBL/GenBank/DDBJ databases">
        <title>Floridaenema gen nov. (Aerosakkonemataceae, Aerosakkonematales ord. nov., Cyanobacteria) from benthic tropical and subtropical fresh waters, with the description of four new species.</title>
        <authorList>
            <person name="Moretto J.A."/>
            <person name="Berthold D.E."/>
            <person name="Lefler F.W."/>
            <person name="Huang I.-S."/>
            <person name="Laughinghouse H. IV."/>
        </authorList>
    </citation>
    <scope>NUCLEOTIDE SEQUENCE [LARGE SCALE GENOMIC DNA]</scope>
    <source>
        <strain evidence="1 2">BLCC-F50</strain>
    </source>
</reference>
<organism evidence="1 2">
    <name type="scientific">Floridaenema flaviceps BLCC-F50</name>
    <dbReference type="NCBI Taxonomy" id="3153642"/>
    <lineage>
        <taxon>Bacteria</taxon>
        <taxon>Bacillati</taxon>
        <taxon>Cyanobacteriota</taxon>
        <taxon>Cyanophyceae</taxon>
        <taxon>Oscillatoriophycideae</taxon>
        <taxon>Aerosakkonematales</taxon>
        <taxon>Aerosakkonemataceae</taxon>
        <taxon>Floridanema</taxon>
        <taxon>Floridanema flaviceps</taxon>
    </lineage>
</organism>
<dbReference type="EMBL" id="JBHFNR010000145">
    <property type="protein sequence ID" value="MFB2895086.1"/>
    <property type="molecule type" value="Genomic_DNA"/>
</dbReference>
<protein>
    <submittedName>
        <fullName evidence="1">Uncharacterized protein</fullName>
    </submittedName>
</protein>
<comment type="caution">
    <text evidence="1">The sequence shown here is derived from an EMBL/GenBank/DDBJ whole genome shotgun (WGS) entry which is preliminary data.</text>
</comment>
<name>A0ABV4XTS5_9CYAN</name>
<evidence type="ECO:0000313" key="1">
    <source>
        <dbReference type="EMBL" id="MFB2895086.1"/>
    </source>
</evidence>
<evidence type="ECO:0000313" key="2">
    <source>
        <dbReference type="Proteomes" id="UP001576784"/>
    </source>
</evidence>
<dbReference type="Proteomes" id="UP001576784">
    <property type="component" value="Unassembled WGS sequence"/>
</dbReference>
<keyword evidence="2" id="KW-1185">Reference proteome</keyword>
<dbReference type="RefSeq" id="WP_413264725.1">
    <property type="nucleotide sequence ID" value="NZ_JBHFNR010000145.1"/>
</dbReference>
<gene>
    <name evidence="1" type="ORF">ACE1CI_19440</name>
</gene>
<accession>A0ABV4XTS5</accession>
<proteinExistence type="predicted"/>
<sequence>MPYITTFERDAKLEIARESVIAVLETRFSALPDPLSQRINSINDLVLLKQLLVSAVTITSVEEFGQMLRETQCHTSPVLSEMPN</sequence>